<evidence type="ECO:0000256" key="2">
    <source>
        <dbReference type="RuleBase" id="RU363018"/>
    </source>
</evidence>
<dbReference type="PANTHER" id="PTHR10291">
    <property type="entry name" value="DEHYDRODOLICHYL DIPHOSPHATE SYNTHASE FAMILY MEMBER"/>
    <property type="match status" value="1"/>
</dbReference>
<dbReference type="EC" id="2.5.1.-" evidence="2"/>
<dbReference type="NCBIfam" id="TIGR00055">
    <property type="entry name" value="uppS"/>
    <property type="match status" value="1"/>
</dbReference>
<name>A0A2R6W9Z3_MARPO</name>
<dbReference type="Gramene" id="Mp3g23980.1">
    <property type="protein sequence ID" value="Mp3g23980.1.cds"/>
    <property type="gene ID" value="Mp3g23980"/>
</dbReference>
<dbReference type="Gene3D" id="3.40.1180.10">
    <property type="entry name" value="Decaprenyl diphosphate synthase-like"/>
    <property type="match status" value="1"/>
</dbReference>
<dbReference type="AlphaFoldDB" id="A0A2R6W9Z3"/>
<reference evidence="4" key="1">
    <citation type="journal article" date="2017" name="Cell">
        <title>Insights into land plant evolution garnered from the Marchantia polymorpha genome.</title>
        <authorList>
            <person name="Bowman J.L."/>
            <person name="Kohchi T."/>
            <person name="Yamato K.T."/>
            <person name="Jenkins J."/>
            <person name="Shu S."/>
            <person name="Ishizaki K."/>
            <person name="Yamaoka S."/>
            <person name="Nishihama R."/>
            <person name="Nakamura Y."/>
            <person name="Berger F."/>
            <person name="Adam C."/>
            <person name="Aki S.S."/>
            <person name="Althoff F."/>
            <person name="Araki T."/>
            <person name="Arteaga-Vazquez M.A."/>
            <person name="Balasubrmanian S."/>
            <person name="Barry K."/>
            <person name="Bauer D."/>
            <person name="Boehm C.R."/>
            <person name="Briginshaw L."/>
            <person name="Caballero-Perez J."/>
            <person name="Catarino B."/>
            <person name="Chen F."/>
            <person name="Chiyoda S."/>
            <person name="Chovatia M."/>
            <person name="Davies K.M."/>
            <person name="Delmans M."/>
            <person name="Demura T."/>
            <person name="Dierschke T."/>
            <person name="Dolan L."/>
            <person name="Dorantes-Acosta A.E."/>
            <person name="Eklund D.M."/>
            <person name="Florent S.N."/>
            <person name="Flores-Sandoval E."/>
            <person name="Fujiyama A."/>
            <person name="Fukuzawa H."/>
            <person name="Galik B."/>
            <person name="Grimanelli D."/>
            <person name="Grimwood J."/>
            <person name="Grossniklaus U."/>
            <person name="Hamada T."/>
            <person name="Haseloff J."/>
            <person name="Hetherington A.J."/>
            <person name="Higo A."/>
            <person name="Hirakawa Y."/>
            <person name="Hundley H.N."/>
            <person name="Ikeda Y."/>
            <person name="Inoue K."/>
            <person name="Inoue S.I."/>
            <person name="Ishida S."/>
            <person name="Jia Q."/>
            <person name="Kakita M."/>
            <person name="Kanazawa T."/>
            <person name="Kawai Y."/>
            <person name="Kawashima T."/>
            <person name="Kennedy M."/>
            <person name="Kinose K."/>
            <person name="Kinoshita T."/>
            <person name="Kohara Y."/>
            <person name="Koide E."/>
            <person name="Komatsu K."/>
            <person name="Kopischke S."/>
            <person name="Kubo M."/>
            <person name="Kyozuka J."/>
            <person name="Lagercrantz U."/>
            <person name="Lin S.S."/>
            <person name="Lindquist E."/>
            <person name="Lipzen A.M."/>
            <person name="Lu C.W."/>
            <person name="De Luna E."/>
            <person name="Martienssen R.A."/>
            <person name="Minamino N."/>
            <person name="Mizutani M."/>
            <person name="Mizutani M."/>
            <person name="Mochizuki N."/>
            <person name="Monte I."/>
            <person name="Mosher R."/>
            <person name="Nagasaki H."/>
            <person name="Nakagami H."/>
            <person name="Naramoto S."/>
            <person name="Nishitani K."/>
            <person name="Ohtani M."/>
            <person name="Okamoto T."/>
            <person name="Okumura M."/>
            <person name="Phillips J."/>
            <person name="Pollak B."/>
            <person name="Reinders A."/>
            <person name="Rovekamp M."/>
            <person name="Sano R."/>
            <person name="Sawa S."/>
            <person name="Schmid M.W."/>
            <person name="Shirakawa M."/>
            <person name="Solano R."/>
            <person name="Spunde A."/>
            <person name="Suetsugu N."/>
            <person name="Sugano S."/>
            <person name="Sugiyama A."/>
            <person name="Sun R."/>
            <person name="Suzuki Y."/>
            <person name="Takenaka M."/>
            <person name="Takezawa D."/>
            <person name="Tomogane H."/>
            <person name="Tsuzuki M."/>
            <person name="Ueda T."/>
            <person name="Umeda M."/>
            <person name="Ward J.M."/>
            <person name="Watanabe Y."/>
            <person name="Yazaki K."/>
            <person name="Yokoyama R."/>
            <person name="Yoshitake Y."/>
            <person name="Yotsui I."/>
            <person name="Zachgo S."/>
            <person name="Schmutz J."/>
        </authorList>
    </citation>
    <scope>NUCLEOTIDE SEQUENCE [LARGE SCALE GENOMIC DNA]</scope>
    <source>
        <strain evidence="4">Tak-1</strain>
    </source>
</reference>
<evidence type="ECO:0000256" key="1">
    <source>
        <dbReference type="ARBA" id="ARBA00022679"/>
    </source>
</evidence>
<dbReference type="Proteomes" id="UP000244005">
    <property type="component" value="Unassembled WGS sequence"/>
</dbReference>
<dbReference type="GO" id="GO:0016094">
    <property type="term" value="P:polyprenol biosynthetic process"/>
    <property type="evidence" value="ECO:0000318"/>
    <property type="project" value="GO_Central"/>
</dbReference>
<keyword evidence="1 2" id="KW-0808">Transferase</keyword>
<dbReference type="PANTHER" id="PTHR10291:SF0">
    <property type="entry name" value="DEHYDRODOLICHYL DIPHOSPHATE SYNTHASE 2"/>
    <property type="match status" value="1"/>
</dbReference>
<sequence>MPKHVAIILDGNNRYSKARGLRGGEGFEVLLKKSLKEAVRVSVDWGIEILTLFYFSCDNWNRGMVISKTHFCIWRCLLQSAVLAVILFNDLCNVSFYAVDRTERFPETLQNLVGMKVVVAAGYGGRRDILQATQRIAQLVANKELSIDEINLEVFESHLMTNHMHPSSVDLTMRTSGEHRISNFLLWQMAWTEFVFLNETWPEFRRDSMKNALISYQSRDRRLGLRKTKF</sequence>
<evidence type="ECO:0000313" key="4">
    <source>
        <dbReference type="Proteomes" id="UP000244005"/>
    </source>
</evidence>
<dbReference type="OMA" id="TKGQPDP"/>
<organism evidence="3 4">
    <name type="scientific">Marchantia polymorpha</name>
    <name type="common">Common liverwort</name>
    <name type="synonym">Marchantia aquatica</name>
    <dbReference type="NCBI Taxonomy" id="3197"/>
    <lineage>
        <taxon>Eukaryota</taxon>
        <taxon>Viridiplantae</taxon>
        <taxon>Streptophyta</taxon>
        <taxon>Embryophyta</taxon>
        <taxon>Marchantiophyta</taxon>
        <taxon>Marchantiopsida</taxon>
        <taxon>Marchantiidae</taxon>
        <taxon>Marchantiales</taxon>
        <taxon>Marchantiaceae</taxon>
        <taxon>Marchantia</taxon>
    </lineage>
</organism>
<comment type="similarity">
    <text evidence="2">Belongs to the UPP synthase family.</text>
</comment>
<dbReference type="OrthoDB" id="4173905at2759"/>
<dbReference type="InterPro" id="IPR001441">
    <property type="entry name" value="UPP_synth-like"/>
</dbReference>
<protein>
    <recommendedName>
        <fullName evidence="2">Alkyl transferase</fullName>
        <ecNumber evidence="2">2.5.1.-</ecNumber>
    </recommendedName>
</protein>
<keyword evidence="4" id="KW-1185">Reference proteome</keyword>
<dbReference type="GO" id="GO:0016765">
    <property type="term" value="F:transferase activity, transferring alkyl or aryl (other than methyl) groups"/>
    <property type="evidence" value="ECO:0007669"/>
    <property type="project" value="InterPro"/>
</dbReference>
<proteinExistence type="inferred from homology"/>
<dbReference type="InterPro" id="IPR036424">
    <property type="entry name" value="UPP_synth-like_sf"/>
</dbReference>
<accession>A0A2R6W9Z3</accession>
<gene>
    <name evidence="3" type="ORF">MARPO_0121s0026</name>
</gene>
<evidence type="ECO:0000313" key="3">
    <source>
        <dbReference type="EMBL" id="PTQ30678.1"/>
    </source>
</evidence>
<dbReference type="Pfam" id="PF01255">
    <property type="entry name" value="Prenyltransf"/>
    <property type="match status" value="1"/>
</dbReference>
<dbReference type="SUPFAM" id="SSF64005">
    <property type="entry name" value="Undecaprenyl diphosphate synthase"/>
    <property type="match status" value="1"/>
</dbReference>
<dbReference type="EMBL" id="KZ772793">
    <property type="protein sequence ID" value="PTQ30678.1"/>
    <property type="molecule type" value="Genomic_DNA"/>
</dbReference>
<dbReference type="CDD" id="cd00475">
    <property type="entry name" value="Cis_IPPS"/>
    <property type="match status" value="1"/>
</dbReference>